<feature type="domain" description="Prolamin-like" evidence="3">
    <location>
        <begin position="77"/>
        <end position="140"/>
    </location>
</feature>
<dbReference type="GO" id="GO:2000008">
    <property type="term" value="P:regulation of protein localization to cell surface"/>
    <property type="evidence" value="ECO:0007669"/>
    <property type="project" value="TreeGrafter"/>
</dbReference>
<keyword evidence="5" id="KW-1185">Reference proteome</keyword>
<gene>
    <name evidence="4" type="ORF">ANE_LOCUS25353</name>
</gene>
<reference evidence="4" key="1">
    <citation type="submission" date="2019-07" db="EMBL/GenBank/DDBJ databases">
        <authorList>
            <person name="Dittberner H."/>
        </authorList>
    </citation>
    <scope>NUCLEOTIDE SEQUENCE [LARGE SCALE GENOMIC DNA]</scope>
</reference>
<protein>
    <recommendedName>
        <fullName evidence="3">Prolamin-like domain-containing protein</fullName>
    </recommendedName>
</protein>
<evidence type="ECO:0000313" key="5">
    <source>
        <dbReference type="Proteomes" id="UP000489600"/>
    </source>
</evidence>
<dbReference type="PANTHER" id="PTHR31181:SF67">
    <property type="entry name" value="PROLAMIN-LIKE PROTEIN (DUF1278)"/>
    <property type="match status" value="1"/>
</dbReference>
<proteinExistence type="predicted"/>
<organism evidence="4 5">
    <name type="scientific">Arabis nemorensis</name>
    <dbReference type="NCBI Taxonomy" id="586526"/>
    <lineage>
        <taxon>Eukaryota</taxon>
        <taxon>Viridiplantae</taxon>
        <taxon>Streptophyta</taxon>
        <taxon>Embryophyta</taxon>
        <taxon>Tracheophyta</taxon>
        <taxon>Spermatophyta</taxon>
        <taxon>Magnoliopsida</taxon>
        <taxon>eudicotyledons</taxon>
        <taxon>Gunneridae</taxon>
        <taxon>Pentapetalae</taxon>
        <taxon>rosids</taxon>
        <taxon>malvids</taxon>
        <taxon>Brassicales</taxon>
        <taxon>Brassicaceae</taxon>
        <taxon>Arabideae</taxon>
        <taxon>Arabis</taxon>
    </lineage>
</organism>
<dbReference type="AlphaFoldDB" id="A0A565CMN3"/>
<dbReference type="Pfam" id="PF05617">
    <property type="entry name" value="Prolamin_like"/>
    <property type="match status" value="1"/>
</dbReference>
<dbReference type="OrthoDB" id="1862203at2759"/>
<dbReference type="GO" id="GO:0009567">
    <property type="term" value="P:double fertilization forming a zygote and endosperm"/>
    <property type="evidence" value="ECO:0007669"/>
    <property type="project" value="TreeGrafter"/>
</dbReference>
<comment type="caution">
    <text evidence="4">The sequence shown here is derived from an EMBL/GenBank/DDBJ whole genome shotgun (WGS) entry which is preliminary data.</text>
</comment>
<evidence type="ECO:0000259" key="3">
    <source>
        <dbReference type="Pfam" id="PF05617"/>
    </source>
</evidence>
<dbReference type="Proteomes" id="UP000489600">
    <property type="component" value="Unassembled WGS sequence"/>
</dbReference>
<evidence type="ECO:0000313" key="4">
    <source>
        <dbReference type="EMBL" id="VVB14909.1"/>
    </source>
</evidence>
<dbReference type="GO" id="GO:0005576">
    <property type="term" value="C:extracellular region"/>
    <property type="evidence" value="ECO:0007669"/>
    <property type="project" value="TreeGrafter"/>
</dbReference>
<evidence type="ECO:0000256" key="1">
    <source>
        <dbReference type="ARBA" id="ARBA00022729"/>
    </source>
</evidence>
<feature type="signal peptide" evidence="2">
    <location>
        <begin position="1"/>
        <end position="23"/>
    </location>
</feature>
<dbReference type="EMBL" id="CABITT030000008">
    <property type="protein sequence ID" value="VVB14909.1"/>
    <property type="molecule type" value="Genomic_DNA"/>
</dbReference>
<sequence>MMNLTLVLAVILFSSFVTSKVTAKELESTPSLRNEELQWHLHPKPHWPFHGAGKALPPLPAGDFHPIPFHTPPIVAKCLSDCKDVKTCFADIAKAFFTHEAAIGSDCCASIKKMNEDCEKTVFGSFHNPFFNSYVKLHCSHMAGSSASAPSPA</sequence>
<dbReference type="PANTHER" id="PTHR31181">
    <property type="entry name" value="EGG CELL-SECRETED PROTEIN 1.4"/>
    <property type="match status" value="1"/>
</dbReference>
<name>A0A565CMN3_9BRAS</name>
<accession>A0A565CMN3</accession>
<dbReference type="GO" id="GO:0031982">
    <property type="term" value="C:vesicle"/>
    <property type="evidence" value="ECO:0007669"/>
    <property type="project" value="TreeGrafter"/>
</dbReference>
<evidence type="ECO:0000256" key="2">
    <source>
        <dbReference type="SAM" id="SignalP"/>
    </source>
</evidence>
<feature type="chain" id="PRO_5022216818" description="Prolamin-like domain-containing protein" evidence="2">
    <location>
        <begin position="24"/>
        <end position="153"/>
    </location>
</feature>
<dbReference type="GO" id="GO:0080155">
    <property type="term" value="P:regulation of double fertilization forming a zygote and endosperm"/>
    <property type="evidence" value="ECO:0007669"/>
    <property type="project" value="TreeGrafter"/>
</dbReference>
<dbReference type="InterPro" id="IPR008502">
    <property type="entry name" value="Prolamin-like"/>
</dbReference>
<keyword evidence="1 2" id="KW-0732">Signal</keyword>